<accession>A0A0G4P9L3</accession>
<name>A0A0G4P9L3_PENC3</name>
<gene>
    <name evidence="2" type="ORF">PCAMFM013_S008g000398</name>
</gene>
<organism evidence="2 3">
    <name type="scientific">Penicillium camemberti (strain FM 013)</name>
    <dbReference type="NCBI Taxonomy" id="1429867"/>
    <lineage>
        <taxon>Eukaryota</taxon>
        <taxon>Fungi</taxon>
        <taxon>Dikarya</taxon>
        <taxon>Ascomycota</taxon>
        <taxon>Pezizomycotina</taxon>
        <taxon>Eurotiomycetes</taxon>
        <taxon>Eurotiomycetidae</taxon>
        <taxon>Eurotiales</taxon>
        <taxon>Aspergillaceae</taxon>
        <taxon>Penicillium</taxon>
    </lineage>
</organism>
<keyword evidence="2" id="KW-0808">Transferase</keyword>
<dbReference type="InterPro" id="IPR002575">
    <property type="entry name" value="Aminoglycoside_PTrfase"/>
</dbReference>
<evidence type="ECO:0000313" key="3">
    <source>
        <dbReference type="Proteomes" id="UP000053732"/>
    </source>
</evidence>
<dbReference type="SUPFAM" id="SSF56112">
    <property type="entry name" value="Protein kinase-like (PK-like)"/>
    <property type="match status" value="1"/>
</dbReference>
<dbReference type="InterPro" id="IPR011009">
    <property type="entry name" value="Kinase-like_dom_sf"/>
</dbReference>
<dbReference type="InterPro" id="IPR051678">
    <property type="entry name" value="AGP_Transferase"/>
</dbReference>
<reference evidence="2 3" key="1">
    <citation type="journal article" date="2014" name="Nat. Commun.">
        <title>Multiple recent horizontal transfers of a large genomic region in cheese making fungi.</title>
        <authorList>
            <person name="Cheeseman K."/>
            <person name="Ropars J."/>
            <person name="Renault P."/>
            <person name="Dupont J."/>
            <person name="Gouzy J."/>
            <person name="Branca A."/>
            <person name="Abraham A.L."/>
            <person name="Ceppi M."/>
            <person name="Conseiller E."/>
            <person name="Debuchy R."/>
            <person name="Malagnac F."/>
            <person name="Goarin A."/>
            <person name="Silar P."/>
            <person name="Lacoste S."/>
            <person name="Sallet E."/>
            <person name="Bensimon A."/>
            <person name="Giraud T."/>
            <person name="Brygoo Y."/>
        </authorList>
    </citation>
    <scope>NUCLEOTIDE SEQUENCE [LARGE SCALE GENOMIC DNA]</scope>
    <source>
        <strain evidence="3">FM 013</strain>
    </source>
</reference>
<dbReference type="Pfam" id="PF01636">
    <property type="entry name" value="APH"/>
    <property type="match status" value="1"/>
</dbReference>
<dbReference type="Gene3D" id="3.90.1200.10">
    <property type="match status" value="1"/>
</dbReference>
<evidence type="ECO:0000259" key="1">
    <source>
        <dbReference type="Pfam" id="PF01636"/>
    </source>
</evidence>
<keyword evidence="2" id="KW-0418">Kinase</keyword>
<dbReference type="AlphaFoldDB" id="A0A0G4P9L3"/>
<proteinExistence type="predicted"/>
<dbReference type="PANTHER" id="PTHR21310">
    <property type="entry name" value="AMINOGLYCOSIDE PHOSPHOTRANSFERASE-RELATED-RELATED"/>
    <property type="match status" value="1"/>
</dbReference>
<dbReference type="EMBL" id="HG793141">
    <property type="protein sequence ID" value="CRL22969.1"/>
    <property type="molecule type" value="Genomic_DNA"/>
</dbReference>
<feature type="domain" description="Aminoglycoside phosphotransferase" evidence="1">
    <location>
        <begin position="113"/>
        <end position="269"/>
    </location>
</feature>
<protein>
    <submittedName>
        <fullName evidence="2">Protein kinase-like domain</fullName>
    </submittedName>
</protein>
<dbReference type="PANTHER" id="PTHR21310:SF58">
    <property type="entry name" value="AMINOGLYCOSIDE PHOSPHOTRANSFERASE DOMAIN-CONTAINING PROTEIN"/>
    <property type="match status" value="1"/>
</dbReference>
<dbReference type="GO" id="GO:0016301">
    <property type="term" value="F:kinase activity"/>
    <property type="evidence" value="ECO:0007669"/>
    <property type="project" value="UniProtKB-KW"/>
</dbReference>
<sequence length="320" mass="36174">MAYNCSFPKVVFVKTMEEPVRESIKQVNANTWLIAPLQLHRLKGYYPTSTWYDEGDDLSYTVTNAPVPPPPAVALLADDPKIKLVYDVGNSSAVWSIGNSAFCKAKVRVLGTTQEAATLAFVHRQRPDFDIPKVFHHTEYNGRSYLFLSRVQGRTLSVAWPTLDEKWRYHYMDAIVSICKFLETRESDILSGVDGENVLEPFLVKYEAETDYSQADYSPRNLQQACDSMGMDCSKFVFYHADLGPGNIIVEEIPETGRVGIIDWEVAGFFPRGWIRTKFRLSSGLDLPESATDIPVEWRAGVQKLLGTHGFEDYVSQYTS</sequence>
<keyword evidence="3" id="KW-1185">Reference proteome</keyword>
<evidence type="ECO:0000313" key="2">
    <source>
        <dbReference type="EMBL" id="CRL22969.1"/>
    </source>
</evidence>
<dbReference type="Proteomes" id="UP000053732">
    <property type="component" value="Unassembled WGS sequence"/>
</dbReference>